<dbReference type="PROSITE" id="PS51257">
    <property type="entry name" value="PROKAR_LIPOPROTEIN"/>
    <property type="match status" value="1"/>
</dbReference>
<dbReference type="STRING" id="913024.SAMN05421741_10693"/>
<keyword evidence="3" id="KW-1185">Reference proteome</keyword>
<evidence type="ECO:0000313" key="3">
    <source>
        <dbReference type="Proteomes" id="UP000199036"/>
    </source>
</evidence>
<protein>
    <submittedName>
        <fullName evidence="2">Gliding motility-associated lipoprotein GldH</fullName>
    </submittedName>
</protein>
<gene>
    <name evidence="2" type="ORF">SAMN05421741_10693</name>
</gene>
<dbReference type="EMBL" id="FOVI01000006">
    <property type="protein sequence ID" value="SFN50205.1"/>
    <property type="molecule type" value="Genomic_DNA"/>
</dbReference>
<organism evidence="2 3">
    <name type="scientific">Paenimyroides ummariense</name>
    <dbReference type="NCBI Taxonomy" id="913024"/>
    <lineage>
        <taxon>Bacteria</taxon>
        <taxon>Pseudomonadati</taxon>
        <taxon>Bacteroidota</taxon>
        <taxon>Flavobacteriia</taxon>
        <taxon>Flavobacteriales</taxon>
        <taxon>Flavobacteriaceae</taxon>
        <taxon>Paenimyroides</taxon>
    </lineage>
</organism>
<accession>A0A1I4ZIT8</accession>
<dbReference type="Proteomes" id="UP000199036">
    <property type="component" value="Unassembled WGS sequence"/>
</dbReference>
<reference evidence="3" key="1">
    <citation type="submission" date="2016-10" db="EMBL/GenBank/DDBJ databases">
        <authorList>
            <person name="Varghese N."/>
            <person name="Submissions S."/>
        </authorList>
    </citation>
    <scope>NUCLEOTIDE SEQUENCE [LARGE SCALE GENOMIC DNA]</scope>
    <source>
        <strain evidence="3">DS-12</strain>
    </source>
</reference>
<dbReference type="OrthoDB" id="982482at2"/>
<keyword evidence="2" id="KW-0449">Lipoprotein</keyword>
<name>A0A1I4ZIT8_9FLAO</name>
<evidence type="ECO:0000313" key="2">
    <source>
        <dbReference type="EMBL" id="SFN50205.1"/>
    </source>
</evidence>
<feature type="chain" id="PRO_5011676456" evidence="1">
    <location>
        <begin position="23"/>
        <end position="163"/>
    </location>
</feature>
<dbReference type="InterPro" id="IPR020018">
    <property type="entry name" value="Motility-assoc_lipoprot_GldH"/>
</dbReference>
<dbReference type="NCBIfam" id="TIGR03511">
    <property type="entry name" value="GldH_lipo"/>
    <property type="match status" value="1"/>
</dbReference>
<dbReference type="AlphaFoldDB" id="A0A1I4ZIT8"/>
<dbReference type="Pfam" id="PF14109">
    <property type="entry name" value="GldH_lipo"/>
    <property type="match status" value="1"/>
</dbReference>
<proteinExistence type="predicted"/>
<dbReference type="RefSeq" id="WP_091520850.1">
    <property type="nucleotide sequence ID" value="NZ_FOVI01000006.1"/>
</dbReference>
<evidence type="ECO:0000256" key="1">
    <source>
        <dbReference type="SAM" id="SignalP"/>
    </source>
</evidence>
<keyword evidence="1" id="KW-0732">Signal</keyword>
<feature type="signal peptide" evidence="1">
    <location>
        <begin position="1"/>
        <end position="22"/>
    </location>
</feature>
<sequence length="163" mass="18618">MITNNKRNLFKFVALSTVMAFTACTTTDFFNEYKSLPDGWKKSEPTVFDFESLDTITKHDAYINIRTKSDYPYSNLFLIVKMFPPEGNATVDTLQYQMANADGTMLGTGFTDVKEHKLIWRKKVVFKKQGVYKIEVEHAMRKVNEVKGDAVLNGITEIGLQVQ</sequence>